<accession>A0A3G4ZVL0</accession>
<sequence>MASRSVYSRVGCRNGATCSFLPRCRFRHKWSHVRNAQQRDAEQKELKFIPVRKIHQPVLPRATLAGRVTSTPTGWAASVPAGWAASAPAGWAASVPAERTIAIKTPVPEKSPLCCEHLFSEDHIKDSRCNTCQKFTRCLKWTFIPGECAHCPKSMVLRGSICQECLHRKTLAIPYIRDAAPSLLSPLISIIISYDLPCAPVTEHFH</sequence>
<name>A0A3G4ZVL0_9VIRU</name>
<protein>
    <submittedName>
        <fullName evidence="1">Uncharacterized protein</fullName>
    </submittedName>
</protein>
<gene>
    <name evidence="1" type="ORF">Edafosvirus44_5</name>
</gene>
<dbReference type="EMBL" id="MK072109">
    <property type="protein sequence ID" value="AYV78890.1"/>
    <property type="molecule type" value="Genomic_DNA"/>
</dbReference>
<organism evidence="1">
    <name type="scientific">Edafosvirus sp</name>
    <dbReference type="NCBI Taxonomy" id="2487765"/>
    <lineage>
        <taxon>Viruses</taxon>
        <taxon>Varidnaviria</taxon>
        <taxon>Bamfordvirae</taxon>
        <taxon>Nucleocytoviricota</taxon>
        <taxon>Megaviricetes</taxon>
        <taxon>Imitervirales</taxon>
        <taxon>Mimiviridae</taxon>
        <taxon>Klosneuvirinae</taxon>
    </lineage>
</organism>
<proteinExistence type="predicted"/>
<evidence type="ECO:0000313" key="1">
    <source>
        <dbReference type="EMBL" id="AYV78890.1"/>
    </source>
</evidence>
<reference evidence="1" key="1">
    <citation type="submission" date="2018-10" db="EMBL/GenBank/DDBJ databases">
        <title>Hidden diversity of soil giant viruses.</title>
        <authorList>
            <person name="Schulz F."/>
            <person name="Alteio L."/>
            <person name="Goudeau D."/>
            <person name="Ryan E.M."/>
            <person name="Malmstrom R.R."/>
            <person name="Blanchard J."/>
            <person name="Woyke T."/>
        </authorList>
    </citation>
    <scope>NUCLEOTIDE SEQUENCE</scope>
    <source>
        <strain evidence="1">EDV1</strain>
    </source>
</reference>